<dbReference type="RefSeq" id="WP_377466488.1">
    <property type="nucleotide sequence ID" value="NZ_JBHUOP010000003.1"/>
</dbReference>
<dbReference type="EMBL" id="JBHUOP010000003">
    <property type="protein sequence ID" value="MFD2840617.1"/>
    <property type="molecule type" value="Genomic_DNA"/>
</dbReference>
<evidence type="ECO:0000256" key="1">
    <source>
        <dbReference type="HAMAP-Rule" id="MF_00386"/>
    </source>
</evidence>
<dbReference type="Pfam" id="PF01809">
    <property type="entry name" value="YidD"/>
    <property type="match status" value="1"/>
</dbReference>
<dbReference type="NCBIfam" id="TIGR00278">
    <property type="entry name" value="membrane protein insertion efficiency factor YidD"/>
    <property type="match status" value="1"/>
</dbReference>
<gene>
    <name evidence="2" type="primary">yidD</name>
    <name evidence="2" type="ORF">ACFSYH_08550</name>
</gene>
<dbReference type="PANTHER" id="PTHR33383:SF1">
    <property type="entry name" value="MEMBRANE PROTEIN INSERTION EFFICIENCY FACTOR-RELATED"/>
    <property type="match status" value="1"/>
</dbReference>
<organism evidence="2 3">
    <name type="scientific">Populibacterium corticicola</name>
    <dbReference type="NCBI Taxonomy" id="1812826"/>
    <lineage>
        <taxon>Bacteria</taxon>
        <taxon>Bacillati</taxon>
        <taxon>Actinomycetota</taxon>
        <taxon>Actinomycetes</taxon>
        <taxon>Micrococcales</taxon>
        <taxon>Jonesiaceae</taxon>
        <taxon>Populibacterium</taxon>
    </lineage>
</organism>
<dbReference type="Proteomes" id="UP001597391">
    <property type="component" value="Unassembled WGS sequence"/>
</dbReference>
<dbReference type="HAMAP" id="MF_00386">
    <property type="entry name" value="UPF0161_YidD"/>
    <property type="match status" value="1"/>
</dbReference>
<comment type="caution">
    <text evidence="2">The sequence shown here is derived from an EMBL/GenBank/DDBJ whole genome shotgun (WGS) entry which is preliminary data.</text>
</comment>
<reference evidence="3" key="1">
    <citation type="journal article" date="2019" name="Int. J. Syst. Evol. Microbiol.">
        <title>The Global Catalogue of Microorganisms (GCM) 10K type strain sequencing project: providing services to taxonomists for standard genome sequencing and annotation.</title>
        <authorList>
            <consortium name="The Broad Institute Genomics Platform"/>
            <consortium name="The Broad Institute Genome Sequencing Center for Infectious Disease"/>
            <person name="Wu L."/>
            <person name="Ma J."/>
        </authorList>
    </citation>
    <scope>NUCLEOTIDE SEQUENCE [LARGE SCALE GENOMIC DNA]</scope>
    <source>
        <strain evidence="3">KCTC 33576</strain>
    </source>
</reference>
<keyword evidence="1" id="KW-0472">Membrane</keyword>
<dbReference type="PANTHER" id="PTHR33383">
    <property type="entry name" value="MEMBRANE PROTEIN INSERTION EFFICIENCY FACTOR-RELATED"/>
    <property type="match status" value="1"/>
</dbReference>
<evidence type="ECO:0000313" key="2">
    <source>
        <dbReference type="EMBL" id="MFD2840617.1"/>
    </source>
</evidence>
<comment type="function">
    <text evidence="1">Could be involved in insertion of integral membrane proteins into the membrane.</text>
</comment>
<evidence type="ECO:0000313" key="3">
    <source>
        <dbReference type="Proteomes" id="UP001597391"/>
    </source>
</evidence>
<proteinExistence type="inferred from homology"/>
<keyword evidence="1" id="KW-1003">Cell membrane</keyword>
<dbReference type="InterPro" id="IPR002696">
    <property type="entry name" value="Membr_insert_effic_factor_YidD"/>
</dbReference>
<sequence>MRLREFPKRTLVGLIRLYQRYISPLSGPRCRFYPSCSRYAVEALEIHGVFKGTGLAAWRLLRCNPWNLGGVDDVPPKKNKP</sequence>
<protein>
    <recommendedName>
        <fullName evidence="1">Putative membrane protein insertion efficiency factor</fullName>
    </recommendedName>
</protein>
<dbReference type="SMART" id="SM01234">
    <property type="entry name" value="Haemolytic"/>
    <property type="match status" value="1"/>
</dbReference>
<name>A0ABW5XFJ3_9MICO</name>
<comment type="similarity">
    <text evidence="1">Belongs to the UPF0161 family.</text>
</comment>
<comment type="subcellular location">
    <subcellularLocation>
        <location evidence="1">Cell membrane</location>
        <topology evidence="1">Peripheral membrane protein</topology>
        <orientation evidence="1">Cytoplasmic side</orientation>
    </subcellularLocation>
</comment>
<accession>A0ABW5XFJ3</accession>
<keyword evidence="3" id="KW-1185">Reference proteome</keyword>